<evidence type="ECO:0000256" key="4">
    <source>
        <dbReference type="ARBA" id="ARBA00022452"/>
    </source>
</evidence>
<dbReference type="PANTHER" id="PTHR34501:SF2">
    <property type="entry name" value="OUTER MEMBRANE PORIN F-RELATED"/>
    <property type="match status" value="1"/>
</dbReference>
<dbReference type="GO" id="GO:0034220">
    <property type="term" value="P:monoatomic ion transmembrane transport"/>
    <property type="evidence" value="ECO:0007669"/>
    <property type="project" value="InterPro"/>
</dbReference>
<keyword evidence="4" id="KW-1134">Transmembrane beta strand</keyword>
<dbReference type="InterPro" id="IPR050298">
    <property type="entry name" value="Gram-neg_bact_OMP"/>
</dbReference>
<dbReference type="InterPro" id="IPR001897">
    <property type="entry name" value="Porin_gammaproteobac"/>
</dbReference>
<dbReference type="PRINTS" id="PR00183">
    <property type="entry name" value="ECOLIPORIN"/>
</dbReference>
<proteinExistence type="inferred from homology"/>
<evidence type="ECO:0000256" key="10">
    <source>
        <dbReference type="ARBA" id="ARBA00023237"/>
    </source>
</evidence>
<gene>
    <name evidence="13" type="primary">ompC</name>
    <name evidence="13" type="ORF">NCTC12871_00594</name>
</gene>
<evidence type="ECO:0000259" key="12">
    <source>
        <dbReference type="Pfam" id="PF13609"/>
    </source>
</evidence>
<keyword evidence="5" id="KW-0812">Transmembrane</keyword>
<organism evidence="13 14">
    <name type="scientific">Actinobacillus delphinicola</name>
    <dbReference type="NCBI Taxonomy" id="51161"/>
    <lineage>
        <taxon>Bacteria</taxon>
        <taxon>Pseudomonadati</taxon>
        <taxon>Pseudomonadota</taxon>
        <taxon>Gammaproteobacteria</taxon>
        <taxon>Pasteurellales</taxon>
        <taxon>Pasteurellaceae</taxon>
        <taxon>Actinobacillus</taxon>
    </lineage>
</organism>
<accession>A0A448TTM1</accession>
<reference evidence="13 14" key="1">
    <citation type="submission" date="2018-12" db="EMBL/GenBank/DDBJ databases">
        <authorList>
            <consortium name="Pathogen Informatics"/>
        </authorList>
    </citation>
    <scope>NUCLEOTIDE SEQUENCE [LARGE SCALE GENOMIC DNA]</scope>
    <source>
        <strain evidence="13 14">NCTC12871</strain>
    </source>
</reference>
<evidence type="ECO:0000256" key="6">
    <source>
        <dbReference type="ARBA" id="ARBA00022729"/>
    </source>
</evidence>
<dbReference type="GO" id="GO:0046930">
    <property type="term" value="C:pore complex"/>
    <property type="evidence" value="ECO:0007669"/>
    <property type="project" value="UniProtKB-KW"/>
</dbReference>
<keyword evidence="7" id="KW-0406">Ion transport</keyword>
<comment type="subcellular location">
    <subcellularLocation>
        <location evidence="1">Cell outer membrane</location>
        <topology evidence="1">Multi-pass membrane protein</topology>
    </subcellularLocation>
</comment>
<dbReference type="InterPro" id="IPR033900">
    <property type="entry name" value="Gram_neg_porin_domain"/>
</dbReference>
<feature type="signal peptide" evidence="11">
    <location>
        <begin position="1"/>
        <end position="20"/>
    </location>
</feature>
<dbReference type="GO" id="GO:0015288">
    <property type="term" value="F:porin activity"/>
    <property type="evidence" value="ECO:0007669"/>
    <property type="project" value="UniProtKB-KW"/>
</dbReference>
<dbReference type="PANTHER" id="PTHR34501">
    <property type="entry name" value="PROTEIN YDDL-RELATED"/>
    <property type="match status" value="1"/>
</dbReference>
<dbReference type="SUPFAM" id="SSF56935">
    <property type="entry name" value="Porins"/>
    <property type="match status" value="1"/>
</dbReference>
<evidence type="ECO:0000256" key="5">
    <source>
        <dbReference type="ARBA" id="ARBA00022692"/>
    </source>
</evidence>
<dbReference type="AlphaFoldDB" id="A0A448TTM1"/>
<sequence length="368" mass="39926">MKKSLVALTVAAIAASGANAATLFNQNGSKLDVTGSARVMLVNQTGSRTDLQNDGSRVNFKFTQAISDDLSALGHIEIRPSGEDFGGGITTKYVYAGLESKSVGELTFGKRKTAGDNFTLADPTEQFTNVKGAVGLTTNAQKVINFTSSDYYGFGLQASYIFDNSAAKRSDVVKTDANGNSVTVDTRDGDANAWQALLTYNVDLAQDVSMQAHALYAIQKATNKDDQSNTVSNKIWGLSTGLNAYNFGLAVDYLHAKQNSNNTADFMSYMSQSNKDTTINAKEAKAFQVAATYQVTEPMDVYAVFHQFKYKDIAGVSGTSVRLRGFSLGSHYQINKNVLTYVEYDSNKANMSDAKRDNKFYAGLRVFF</sequence>
<dbReference type="GO" id="GO:0009279">
    <property type="term" value="C:cell outer membrane"/>
    <property type="evidence" value="ECO:0007669"/>
    <property type="project" value="UniProtKB-SubCell"/>
</dbReference>
<evidence type="ECO:0000256" key="1">
    <source>
        <dbReference type="ARBA" id="ARBA00004571"/>
    </source>
</evidence>
<dbReference type="InterPro" id="IPR023614">
    <property type="entry name" value="Porin_dom_sf"/>
</dbReference>
<comment type="similarity">
    <text evidence="2">Belongs to the Gram-negative porin family.</text>
</comment>
<dbReference type="RefSeq" id="WP_126598849.1">
    <property type="nucleotide sequence ID" value="NZ_LR134510.1"/>
</dbReference>
<keyword evidence="10" id="KW-0998">Cell outer membrane</keyword>
<keyword evidence="14" id="KW-1185">Reference proteome</keyword>
<keyword evidence="3" id="KW-0813">Transport</keyword>
<dbReference type="Gene3D" id="2.40.160.10">
    <property type="entry name" value="Porin"/>
    <property type="match status" value="1"/>
</dbReference>
<evidence type="ECO:0000313" key="14">
    <source>
        <dbReference type="Proteomes" id="UP000279799"/>
    </source>
</evidence>
<dbReference type="Pfam" id="PF13609">
    <property type="entry name" value="Porin_4"/>
    <property type="match status" value="1"/>
</dbReference>
<feature type="domain" description="Porin" evidence="12">
    <location>
        <begin position="7"/>
        <end position="348"/>
    </location>
</feature>
<evidence type="ECO:0000313" key="13">
    <source>
        <dbReference type="EMBL" id="VEJ09158.1"/>
    </source>
</evidence>
<protein>
    <submittedName>
        <fullName evidence="13">Porin</fullName>
    </submittedName>
</protein>
<dbReference type="Proteomes" id="UP000279799">
    <property type="component" value="Chromosome"/>
</dbReference>
<evidence type="ECO:0000256" key="7">
    <source>
        <dbReference type="ARBA" id="ARBA00023065"/>
    </source>
</evidence>
<keyword evidence="9" id="KW-0472">Membrane</keyword>
<evidence type="ECO:0000256" key="9">
    <source>
        <dbReference type="ARBA" id="ARBA00023136"/>
    </source>
</evidence>
<dbReference type="CDD" id="cd00342">
    <property type="entry name" value="gram_neg_porins"/>
    <property type="match status" value="1"/>
</dbReference>
<keyword evidence="6 11" id="KW-0732">Signal</keyword>
<evidence type="ECO:0000256" key="11">
    <source>
        <dbReference type="SAM" id="SignalP"/>
    </source>
</evidence>
<evidence type="ECO:0000256" key="2">
    <source>
        <dbReference type="ARBA" id="ARBA00007539"/>
    </source>
</evidence>
<keyword evidence="8" id="KW-0626">Porin</keyword>
<name>A0A448TTM1_9PAST</name>
<feature type="chain" id="PRO_5019038630" evidence="11">
    <location>
        <begin position="21"/>
        <end position="368"/>
    </location>
</feature>
<evidence type="ECO:0000256" key="8">
    <source>
        <dbReference type="ARBA" id="ARBA00023114"/>
    </source>
</evidence>
<evidence type="ECO:0000256" key="3">
    <source>
        <dbReference type="ARBA" id="ARBA00022448"/>
    </source>
</evidence>
<dbReference type="KEGG" id="adp:NCTC12871_00594"/>
<dbReference type="OrthoDB" id="784582at2"/>
<dbReference type="EMBL" id="LR134510">
    <property type="protein sequence ID" value="VEJ09158.1"/>
    <property type="molecule type" value="Genomic_DNA"/>
</dbReference>